<feature type="transmembrane region" description="Helical" evidence="6">
    <location>
        <begin position="144"/>
        <end position="167"/>
    </location>
</feature>
<evidence type="ECO:0000256" key="1">
    <source>
        <dbReference type="ARBA" id="ARBA00004141"/>
    </source>
</evidence>
<evidence type="ECO:0000256" key="2">
    <source>
        <dbReference type="ARBA" id="ARBA00022692"/>
    </source>
</evidence>
<dbReference type="InterPro" id="IPR020846">
    <property type="entry name" value="MFS_dom"/>
</dbReference>
<feature type="region of interest" description="Disordered" evidence="5">
    <location>
        <begin position="506"/>
        <end position="534"/>
    </location>
</feature>
<dbReference type="InterPro" id="IPR036259">
    <property type="entry name" value="MFS_trans_sf"/>
</dbReference>
<feature type="transmembrane region" description="Helical" evidence="6">
    <location>
        <begin position="368"/>
        <end position="390"/>
    </location>
</feature>
<evidence type="ECO:0000256" key="5">
    <source>
        <dbReference type="SAM" id="MobiDB-lite"/>
    </source>
</evidence>
<dbReference type="InterPro" id="IPR011701">
    <property type="entry name" value="MFS"/>
</dbReference>
<feature type="compositionally biased region" description="Low complexity" evidence="5">
    <location>
        <begin position="509"/>
        <end position="519"/>
    </location>
</feature>
<feature type="transmembrane region" description="Helical" evidence="6">
    <location>
        <begin position="44"/>
        <end position="62"/>
    </location>
</feature>
<keyword evidence="9" id="KW-1185">Reference proteome</keyword>
<feature type="domain" description="Major facilitator superfamily (MFS) profile" evidence="7">
    <location>
        <begin position="42"/>
        <end position="486"/>
    </location>
</feature>
<reference evidence="8" key="1">
    <citation type="submission" date="2021-07" db="EMBL/GenBank/DDBJ databases">
        <authorList>
            <person name="Branca A.L. A."/>
        </authorList>
    </citation>
    <scope>NUCLEOTIDE SEQUENCE</scope>
</reference>
<feature type="transmembrane region" description="Helical" evidence="6">
    <location>
        <begin position="460"/>
        <end position="483"/>
    </location>
</feature>
<proteinExistence type="predicted"/>
<comment type="caution">
    <text evidence="8">The sequence shown here is derived from an EMBL/GenBank/DDBJ whole genome shotgun (WGS) entry which is preliminary data.</text>
</comment>
<name>A0A9W4K6E5_9EURO</name>
<dbReference type="GO" id="GO:0022857">
    <property type="term" value="F:transmembrane transporter activity"/>
    <property type="evidence" value="ECO:0007669"/>
    <property type="project" value="InterPro"/>
</dbReference>
<dbReference type="Pfam" id="PF07690">
    <property type="entry name" value="MFS_1"/>
    <property type="match status" value="1"/>
</dbReference>
<dbReference type="Proteomes" id="UP001154252">
    <property type="component" value="Unassembled WGS sequence"/>
</dbReference>
<keyword evidence="3 6" id="KW-1133">Transmembrane helix</keyword>
<dbReference type="PANTHER" id="PTHR23502:SF22">
    <property type="entry name" value="MAJOR FACILITATOR SUPERFAMILY (MFS) PROFILE DOMAIN-CONTAINING PROTEIN"/>
    <property type="match status" value="1"/>
</dbReference>
<comment type="subcellular location">
    <subcellularLocation>
        <location evidence="1">Membrane</location>
        <topology evidence="1">Multi-pass membrane protein</topology>
    </subcellularLocation>
</comment>
<feature type="transmembrane region" description="Helical" evidence="6">
    <location>
        <begin position="396"/>
        <end position="422"/>
    </location>
</feature>
<dbReference type="Gene3D" id="1.20.1250.20">
    <property type="entry name" value="MFS general substrate transporter like domains"/>
    <property type="match status" value="1"/>
</dbReference>
<feature type="transmembrane region" description="Helical" evidence="6">
    <location>
        <begin position="434"/>
        <end position="454"/>
    </location>
</feature>
<feature type="transmembrane region" description="Helical" evidence="6">
    <location>
        <begin position="112"/>
        <end position="132"/>
    </location>
</feature>
<gene>
    <name evidence="8" type="ORF">PEGY_LOCUS320</name>
</gene>
<evidence type="ECO:0000313" key="8">
    <source>
        <dbReference type="EMBL" id="CAG8883002.1"/>
    </source>
</evidence>
<keyword evidence="2 6" id="KW-0812">Transmembrane</keyword>
<dbReference type="AlphaFoldDB" id="A0A9W4K6E5"/>
<feature type="region of interest" description="Disordered" evidence="5">
    <location>
        <begin position="1"/>
        <end position="32"/>
    </location>
</feature>
<keyword evidence="4 6" id="KW-0472">Membrane</keyword>
<dbReference type="GO" id="GO:0005886">
    <property type="term" value="C:plasma membrane"/>
    <property type="evidence" value="ECO:0007669"/>
    <property type="project" value="TreeGrafter"/>
</dbReference>
<dbReference type="EMBL" id="CAJVRC010000459">
    <property type="protein sequence ID" value="CAG8883002.1"/>
    <property type="molecule type" value="Genomic_DNA"/>
</dbReference>
<evidence type="ECO:0000256" key="4">
    <source>
        <dbReference type="ARBA" id="ARBA00023136"/>
    </source>
</evidence>
<dbReference type="OrthoDB" id="2533084at2759"/>
<dbReference type="PROSITE" id="PS50850">
    <property type="entry name" value="MFS"/>
    <property type="match status" value="1"/>
</dbReference>
<organism evidence="8 9">
    <name type="scientific">Penicillium egyptiacum</name>
    <dbReference type="NCBI Taxonomy" id="1303716"/>
    <lineage>
        <taxon>Eukaryota</taxon>
        <taxon>Fungi</taxon>
        <taxon>Dikarya</taxon>
        <taxon>Ascomycota</taxon>
        <taxon>Pezizomycotina</taxon>
        <taxon>Eurotiomycetes</taxon>
        <taxon>Eurotiomycetidae</taxon>
        <taxon>Eurotiales</taxon>
        <taxon>Aspergillaceae</taxon>
        <taxon>Penicillium</taxon>
    </lineage>
</organism>
<evidence type="ECO:0000256" key="3">
    <source>
        <dbReference type="ARBA" id="ARBA00022989"/>
    </source>
</evidence>
<feature type="transmembrane region" description="Helical" evidence="6">
    <location>
        <begin position="327"/>
        <end position="347"/>
    </location>
</feature>
<dbReference type="SUPFAM" id="SSF103473">
    <property type="entry name" value="MFS general substrate transporter"/>
    <property type="match status" value="1"/>
</dbReference>
<dbReference type="PANTHER" id="PTHR23502">
    <property type="entry name" value="MAJOR FACILITATOR SUPERFAMILY"/>
    <property type="match status" value="1"/>
</dbReference>
<evidence type="ECO:0000256" key="6">
    <source>
        <dbReference type="SAM" id="Phobius"/>
    </source>
</evidence>
<feature type="transmembrane region" description="Helical" evidence="6">
    <location>
        <begin position="82"/>
        <end position="100"/>
    </location>
</feature>
<feature type="transmembrane region" description="Helical" evidence="6">
    <location>
        <begin position="203"/>
        <end position="223"/>
    </location>
</feature>
<feature type="transmembrane region" description="Helical" evidence="6">
    <location>
        <begin position="179"/>
        <end position="197"/>
    </location>
</feature>
<evidence type="ECO:0000313" key="9">
    <source>
        <dbReference type="Proteomes" id="UP001154252"/>
    </source>
</evidence>
<feature type="transmembrane region" description="Helical" evidence="6">
    <location>
        <begin position="276"/>
        <end position="307"/>
    </location>
</feature>
<evidence type="ECO:0000259" key="7">
    <source>
        <dbReference type="PROSITE" id="PS50850"/>
    </source>
</evidence>
<protein>
    <recommendedName>
        <fullName evidence="7">Major facilitator superfamily (MFS) profile domain-containing protein</fullName>
    </recommendedName>
</protein>
<accession>A0A9W4K6E5</accession>
<sequence>MEQNSVSPTPRLKMTGGANPIVLIPQPSDDPKDPLNWSPRKKNFMLFVICYAGFAGMNLPNSQQLTFYVQTAAYPGRTEVDLSYSVTACVVGLVFGPLIFWPLARKVGRSSLMLWSLVVGFVCQIWAALMTGPNDYIPFMLSRVVSGLASSIPTVLGPSYAVDIFYLHQRGRVFSIFELSILLGVNVGPTISGFIVNSASWTWAFWWTLIPCGLAIMLVFLCVEETGGWSTTPGAPSYPPQPTSYWANRVATFLPGHKIVPRESWGQTAREAKKPFIILTAPITLIAGGYIFISFAFVILTSVLLTIFLEAPISEGGYGFTPLRNALFTMDAWFAIFVTQIVGWCVGDRIPLWVSRRFGKGVWHPEYRLYNILLPGLVAPIGLGLFGAAVQYHLHYMVLALGFFFIVFSSMLAVPICLNYIVECYKNDANEAAIAMNVWRMGFAIATGFIYSPWMDAVGVGWMFGMAAFFSIFALLMVGVLVWKGPHLRAISPMLSCEEGEVIGQDKNSSASSLSDVESAQTESTIEITTELKA</sequence>